<gene>
    <name evidence="1" type="ORF">PDIGIT_LOCUS2453</name>
</gene>
<dbReference type="Proteomes" id="UP001152607">
    <property type="component" value="Unassembled WGS sequence"/>
</dbReference>
<keyword evidence="2" id="KW-1185">Reference proteome</keyword>
<reference evidence="1" key="1">
    <citation type="submission" date="2023-01" db="EMBL/GenBank/DDBJ databases">
        <authorList>
            <person name="Van Ghelder C."/>
            <person name="Rancurel C."/>
        </authorList>
    </citation>
    <scope>NUCLEOTIDE SEQUENCE</scope>
    <source>
        <strain evidence="1">CNCM I-4278</strain>
    </source>
</reference>
<evidence type="ECO:0000313" key="2">
    <source>
        <dbReference type="Proteomes" id="UP001152607"/>
    </source>
</evidence>
<accession>A0A9W4U553</accession>
<dbReference type="EMBL" id="CAOQHR010000002">
    <property type="protein sequence ID" value="CAI6290917.1"/>
    <property type="molecule type" value="Genomic_DNA"/>
</dbReference>
<comment type="caution">
    <text evidence="1">The sequence shown here is derived from an EMBL/GenBank/DDBJ whole genome shotgun (WGS) entry which is preliminary data.</text>
</comment>
<dbReference type="AlphaFoldDB" id="A0A9W4U553"/>
<evidence type="ECO:0000313" key="1">
    <source>
        <dbReference type="EMBL" id="CAI6290917.1"/>
    </source>
</evidence>
<name>A0A9W4U553_9PLEO</name>
<sequence length="56" mass="5837">MACGGLVFSGASPRILPERLLFISVSWNSSPPMTLTSGNALLISDISLRFLPTSGG</sequence>
<protein>
    <submittedName>
        <fullName evidence="1">Uncharacterized protein</fullName>
    </submittedName>
</protein>
<organism evidence="1 2">
    <name type="scientific">Periconia digitata</name>
    <dbReference type="NCBI Taxonomy" id="1303443"/>
    <lineage>
        <taxon>Eukaryota</taxon>
        <taxon>Fungi</taxon>
        <taxon>Dikarya</taxon>
        <taxon>Ascomycota</taxon>
        <taxon>Pezizomycotina</taxon>
        <taxon>Dothideomycetes</taxon>
        <taxon>Pleosporomycetidae</taxon>
        <taxon>Pleosporales</taxon>
        <taxon>Massarineae</taxon>
        <taxon>Periconiaceae</taxon>
        <taxon>Periconia</taxon>
    </lineage>
</organism>
<proteinExistence type="predicted"/>